<proteinExistence type="predicted"/>
<reference evidence="2 3" key="1">
    <citation type="submission" date="2024-04" db="EMBL/GenBank/DDBJ databases">
        <authorList>
            <person name="Fracassetti M."/>
        </authorList>
    </citation>
    <scope>NUCLEOTIDE SEQUENCE [LARGE SCALE GENOMIC DNA]</scope>
</reference>
<keyword evidence="3" id="KW-1185">Reference proteome</keyword>
<gene>
    <name evidence="2" type="ORF">LTRI10_LOCUS35168</name>
</gene>
<evidence type="ECO:0000313" key="2">
    <source>
        <dbReference type="EMBL" id="CAL1394683.1"/>
    </source>
</evidence>
<feature type="region of interest" description="Disordered" evidence="1">
    <location>
        <begin position="51"/>
        <end position="72"/>
    </location>
</feature>
<accession>A0AAV2F8V9</accession>
<dbReference type="AlphaFoldDB" id="A0AAV2F8V9"/>
<evidence type="ECO:0000256" key="1">
    <source>
        <dbReference type="SAM" id="MobiDB-lite"/>
    </source>
</evidence>
<organism evidence="2 3">
    <name type="scientific">Linum trigynum</name>
    <dbReference type="NCBI Taxonomy" id="586398"/>
    <lineage>
        <taxon>Eukaryota</taxon>
        <taxon>Viridiplantae</taxon>
        <taxon>Streptophyta</taxon>
        <taxon>Embryophyta</taxon>
        <taxon>Tracheophyta</taxon>
        <taxon>Spermatophyta</taxon>
        <taxon>Magnoliopsida</taxon>
        <taxon>eudicotyledons</taxon>
        <taxon>Gunneridae</taxon>
        <taxon>Pentapetalae</taxon>
        <taxon>rosids</taxon>
        <taxon>fabids</taxon>
        <taxon>Malpighiales</taxon>
        <taxon>Linaceae</taxon>
        <taxon>Linum</taxon>
    </lineage>
</organism>
<name>A0AAV2F8V9_9ROSI</name>
<sequence length="140" mass="14929">MPNIGRLSPAMGMGHSLTFELKAIILLRREGSFRSIPLLIIIQISPTPPCACNGDERSSSKSSWSPISHSSSIGSSPIIFPFLLRSASWRAAISLPSWSLDISDIVGSSSQLRLTGTGHDLVKLDVPSFTGGRAGALLDR</sequence>
<protein>
    <submittedName>
        <fullName evidence="2">Uncharacterized protein</fullName>
    </submittedName>
</protein>
<evidence type="ECO:0000313" key="3">
    <source>
        <dbReference type="Proteomes" id="UP001497516"/>
    </source>
</evidence>
<dbReference type="Proteomes" id="UP001497516">
    <property type="component" value="Chromosome 6"/>
</dbReference>
<feature type="compositionally biased region" description="Low complexity" evidence="1">
    <location>
        <begin position="60"/>
        <end position="72"/>
    </location>
</feature>
<dbReference type="EMBL" id="OZ034819">
    <property type="protein sequence ID" value="CAL1394683.1"/>
    <property type="molecule type" value="Genomic_DNA"/>
</dbReference>